<keyword evidence="2" id="KW-1133">Transmembrane helix</keyword>
<accession>A0A9Q1GS13</accession>
<dbReference type="AlphaFoldDB" id="A0A9Q1GS13"/>
<proteinExistence type="predicted"/>
<feature type="region of interest" description="Disordered" evidence="1">
    <location>
        <begin position="51"/>
        <end position="110"/>
    </location>
</feature>
<name>A0A9Q1GS13_9CARY</name>
<feature type="compositionally biased region" description="Basic and acidic residues" evidence="1">
    <location>
        <begin position="57"/>
        <end position="66"/>
    </location>
</feature>
<reference evidence="3" key="1">
    <citation type="submission" date="2022-04" db="EMBL/GenBank/DDBJ databases">
        <title>Carnegiea gigantea Genome sequencing and assembly v2.</title>
        <authorList>
            <person name="Copetti D."/>
            <person name="Sanderson M.J."/>
            <person name="Burquez A."/>
            <person name="Wojciechowski M.F."/>
        </authorList>
    </citation>
    <scope>NUCLEOTIDE SEQUENCE</scope>
    <source>
        <strain evidence="3">SGP5-SGP5p</strain>
        <tissue evidence="3">Aerial part</tissue>
    </source>
</reference>
<feature type="transmembrane region" description="Helical" evidence="2">
    <location>
        <begin position="316"/>
        <end position="337"/>
    </location>
</feature>
<dbReference type="Proteomes" id="UP001153076">
    <property type="component" value="Unassembled WGS sequence"/>
</dbReference>
<gene>
    <name evidence="3" type="ORF">Cgig2_033941</name>
</gene>
<dbReference type="EMBL" id="JAKOGI010001393">
    <property type="protein sequence ID" value="KAJ8425846.1"/>
    <property type="molecule type" value="Genomic_DNA"/>
</dbReference>
<feature type="compositionally biased region" description="Polar residues" evidence="1">
    <location>
        <begin position="95"/>
        <end position="110"/>
    </location>
</feature>
<evidence type="ECO:0000256" key="1">
    <source>
        <dbReference type="SAM" id="MobiDB-lite"/>
    </source>
</evidence>
<feature type="region of interest" description="Disordered" evidence="1">
    <location>
        <begin position="287"/>
        <end position="309"/>
    </location>
</feature>
<keyword evidence="2" id="KW-0812">Transmembrane</keyword>
<sequence>MVDALKNIMSIITDTITRQVQRAMEPVNAARPLPHFDYVPTTGYELSHQYAHVPSPHHPEKDREASRSNQSGRPYTGNHDRCAAAATRPSGHPVQGQTAKSTTTSTPYVTHSKQTTWLEEQVRGHPMLRRLLPMTASPKPHNARKYCGFHEQNGHTTSECHEMKTALLKLTDKGQIDHFLKKGPCFLNREREFAEPQLRDEECSTEVVATIAGGYEEEISIFIDESSNIAHLKNKNKNKINKKGLHIGPSAILTVLIFRRLSLDIQGVSHLMFRAIPFVGSPDPRPCPADDHRCNRGRPQSSHHPESLEPMSLRPYVPHGVCTALLIALPLALATLLSPSPYRYLSLNLSLNLGNFLFQLMLILLFLQHLPPPLVPGHEALQLSALSRGPYSLNKNLGHSHLVFGDLEGHGHRVGHDEVYGLTSGTWGSFAPNLRGSTHGLRSASRFPRTRGSVTSRPTLCMARRRRLIAPFPPAWAGTKAVVSSWRPSIHGRLRVGKLITVPDEAPVVWITYWLNTDGRTGFEYRPSWLTGSQGATSPILGSALLWAPLARRPSAAPSLALHKIKRSHTQRHSIVHNHGIEDRLQHLRDVGVMSMLCSHANFKTRAEVVIIRGEKVRALRPLKGVSNIFGHHLGTGKVGKMDHFPSLSLSLLSLLSSLSKS</sequence>
<feature type="transmembrane region" description="Helical" evidence="2">
    <location>
        <begin position="349"/>
        <end position="367"/>
    </location>
</feature>
<comment type="caution">
    <text evidence="3">The sequence shown here is derived from an EMBL/GenBank/DDBJ whole genome shotgun (WGS) entry which is preliminary data.</text>
</comment>
<protein>
    <submittedName>
        <fullName evidence="3">Uncharacterized protein</fullName>
    </submittedName>
</protein>
<evidence type="ECO:0000256" key="2">
    <source>
        <dbReference type="SAM" id="Phobius"/>
    </source>
</evidence>
<keyword evidence="4" id="KW-1185">Reference proteome</keyword>
<evidence type="ECO:0000313" key="4">
    <source>
        <dbReference type="Proteomes" id="UP001153076"/>
    </source>
</evidence>
<organism evidence="3 4">
    <name type="scientific">Carnegiea gigantea</name>
    <dbReference type="NCBI Taxonomy" id="171969"/>
    <lineage>
        <taxon>Eukaryota</taxon>
        <taxon>Viridiplantae</taxon>
        <taxon>Streptophyta</taxon>
        <taxon>Embryophyta</taxon>
        <taxon>Tracheophyta</taxon>
        <taxon>Spermatophyta</taxon>
        <taxon>Magnoliopsida</taxon>
        <taxon>eudicotyledons</taxon>
        <taxon>Gunneridae</taxon>
        <taxon>Pentapetalae</taxon>
        <taxon>Caryophyllales</taxon>
        <taxon>Cactineae</taxon>
        <taxon>Cactaceae</taxon>
        <taxon>Cactoideae</taxon>
        <taxon>Echinocereeae</taxon>
        <taxon>Carnegiea</taxon>
    </lineage>
</organism>
<dbReference type="OrthoDB" id="1740536at2759"/>
<keyword evidence="2" id="KW-0472">Membrane</keyword>
<evidence type="ECO:0000313" key="3">
    <source>
        <dbReference type="EMBL" id="KAJ8425846.1"/>
    </source>
</evidence>